<dbReference type="PANTHER" id="PTHR24320:SF33">
    <property type="entry name" value="OXIDOREDUCTASE BLI-4, MITOCHONDRIAL-RELATED"/>
    <property type="match status" value="1"/>
</dbReference>
<gene>
    <name evidence="3" type="primary">bli-4</name>
    <name evidence="3" type="ORF">LSUE1_G000937</name>
</gene>
<dbReference type="InterPro" id="IPR002347">
    <property type="entry name" value="SDR_fam"/>
</dbReference>
<dbReference type="InterPro" id="IPR036291">
    <property type="entry name" value="NAD(P)-bd_dom_sf"/>
</dbReference>
<keyword evidence="2" id="KW-0560">Oxidoreductase</keyword>
<evidence type="ECO:0000256" key="1">
    <source>
        <dbReference type="ARBA" id="ARBA00006484"/>
    </source>
</evidence>
<name>A0A8T9C9X5_9HELO</name>
<accession>A0A8T9C9X5</accession>
<protein>
    <submittedName>
        <fullName evidence="3">Putative oxidoreductase</fullName>
    </submittedName>
</protein>
<comment type="caution">
    <text evidence="3">The sequence shown here is derived from an EMBL/GenBank/DDBJ whole genome shotgun (WGS) entry which is preliminary data.</text>
</comment>
<proteinExistence type="inferred from homology"/>
<dbReference type="SUPFAM" id="SSF51735">
    <property type="entry name" value="NAD(P)-binding Rossmann-fold domains"/>
    <property type="match status" value="1"/>
</dbReference>
<sequence>MAAVIDTVKSTIAENFGGPSHSVASKEHQFSLEEVPDVSGKIAVITGGTAGIGYACVHTLLSHGISKVFIISSNQSSFDEAHKSISQDLGEELAKKITFFECDMGNWSNVAKTAKKIADQTDRIDILINDAARGIMTYQLTEYGVDRHMAVNHFGHVILTSHLLPIFKATAKNGNTVRLVGLGSNAHQGTPSDCKFASLDELNQDLGPNGQYGRSKLAVMLYHRYLARHLSSSHPNILSNSVHPGFVDTKMSTQDIHEPYPIAGYAMSAGMQPFKKSQWQGAVSAMYCATKTQATGQYVCPPAIPEAGNELAQDEKLGEALMELTVKIVKEKTKEESVEKGCPFSLY</sequence>
<keyword evidence="4" id="KW-1185">Reference proteome</keyword>
<dbReference type="Proteomes" id="UP000469558">
    <property type="component" value="Unassembled WGS sequence"/>
</dbReference>
<organism evidence="3 4">
    <name type="scientific">Lachnellula suecica</name>
    <dbReference type="NCBI Taxonomy" id="602035"/>
    <lineage>
        <taxon>Eukaryota</taxon>
        <taxon>Fungi</taxon>
        <taxon>Dikarya</taxon>
        <taxon>Ascomycota</taxon>
        <taxon>Pezizomycotina</taxon>
        <taxon>Leotiomycetes</taxon>
        <taxon>Helotiales</taxon>
        <taxon>Lachnaceae</taxon>
        <taxon>Lachnellula</taxon>
    </lineage>
</organism>
<dbReference type="Gene3D" id="3.40.50.720">
    <property type="entry name" value="NAD(P)-binding Rossmann-like Domain"/>
    <property type="match status" value="1"/>
</dbReference>
<evidence type="ECO:0000313" key="4">
    <source>
        <dbReference type="Proteomes" id="UP000469558"/>
    </source>
</evidence>
<dbReference type="Pfam" id="PF00106">
    <property type="entry name" value="adh_short"/>
    <property type="match status" value="1"/>
</dbReference>
<dbReference type="EMBL" id="QGMK01000404">
    <property type="protein sequence ID" value="TVY81902.1"/>
    <property type="molecule type" value="Genomic_DNA"/>
</dbReference>
<comment type="similarity">
    <text evidence="1">Belongs to the short-chain dehydrogenases/reductases (SDR) family.</text>
</comment>
<evidence type="ECO:0000313" key="3">
    <source>
        <dbReference type="EMBL" id="TVY81902.1"/>
    </source>
</evidence>
<dbReference type="AlphaFoldDB" id="A0A8T9C9X5"/>
<reference evidence="3 4" key="1">
    <citation type="submission" date="2018-05" db="EMBL/GenBank/DDBJ databases">
        <title>Genome sequencing and assembly of the regulated plant pathogen Lachnellula willkommii and related sister species for the development of diagnostic species identification markers.</title>
        <authorList>
            <person name="Giroux E."/>
            <person name="Bilodeau G."/>
        </authorList>
    </citation>
    <scope>NUCLEOTIDE SEQUENCE [LARGE SCALE GENOMIC DNA]</scope>
    <source>
        <strain evidence="3 4">CBS 268.59</strain>
    </source>
</reference>
<dbReference type="PANTHER" id="PTHR24320">
    <property type="entry name" value="RETINOL DEHYDROGENASE"/>
    <property type="match status" value="1"/>
</dbReference>
<dbReference type="PRINTS" id="PR00081">
    <property type="entry name" value="GDHRDH"/>
</dbReference>
<dbReference type="OrthoDB" id="191139at2759"/>
<evidence type="ECO:0000256" key="2">
    <source>
        <dbReference type="ARBA" id="ARBA00023002"/>
    </source>
</evidence>
<dbReference type="GO" id="GO:0016491">
    <property type="term" value="F:oxidoreductase activity"/>
    <property type="evidence" value="ECO:0007669"/>
    <property type="project" value="UniProtKB-KW"/>
</dbReference>